<evidence type="ECO:0000313" key="1">
    <source>
        <dbReference type="EMBL" id="ODQ90922.1"/>
    </source>
</evidence>
<reference evidence="2" key="1">
    <citation type="submission" date="2016-09" db="EMBL/GenBank/DDBJ databases">
        <authorList>
            <person name="Greninger A.L."/>
            <person name="Jerome K.R."/>
            <person name="Mcnair B."/>
            <person name="Wallis C."/>
            <person name="Fang F."/>
        </authorList>
    </citation>
    <scope>NUCLEOTIDE SEQUENCE [LARGE SCALE GENOMIC DNA]</scope>
    <source>
        <strain evidence="2">M6</strain>
    </source>
</reference>
<comment type="caution">
    <text evidence="1">The sequence shown here is derived from an EMBL/GenBank/DDBJ whole genome shotgun (WGS) entry which is preliminary data.</text>
</comment>
<sequence length="74" mass="8210">MEVANVAANSVEFGGFACEARVAVEFDAGHRNPQPRCPYVQAARAGKEIDDSVFRFSRSIYQRHGSDASRPRRP</sequence>
<dbReference type="AlphaFoldDB" id="A0A1E3RNC3"/>
<keyword evidence="2" id="KW-1185">Reference proteome</keyword>
<accession>A0A1E3RNC3</accession>
<name>A0A1E3RNC3_MYCFV</name>
<proteinExistence type="predicted"/>
<gene>
    <name evidence="1" type="ORF">BHQ18_09470</name>
</gene>
<organism evidence="1 2">
    <name type="scientific">Mycolicibacterium flavescens</name>
    <name type="common">Mycobacterium flavescens</name>
    <dbReference type="NCBI Taxonomy" id="1776"/>
    <lineage>
        <taxon>Bacteria</taxon>
        <taxon>Bacillati</taxon>
        <taxon>Actinomycetota</taxon>
        <taxon>Actinomycetes</taxon>
        <taxon>Mycobacteriales</taxon>
        <taxon>Mycobacteriaceae</taxon>
        <taxon>Mycolicibacterium</taxon>
    </lineage>
</organism>
<dbReference type="Proteomes" id="UP000094053">
    <property type="component" value="Unassembled WGS sequence"/>
</dbReference>
<dbReference type="EMBL" id="MIHA01000005">
    <property type="protein sequence ID" value="ODQ90922.1"/>
    <property type="molecule type" value="Genomic_DNA"/>
</dbReference>
<protein>
    <submittedName>
        <fullName evidence="1">Uncharacterized protein</fullName>
    </submittedName>
</protein>
<evidence type="ECO:0000313" key="2">
    <source>
        <dbReference type="Proteomes" id="UP000094053"/>
    </source>
</evidence>